<evidence type="ECO:0000313" key="2">
    <source>
        <dbReference type="EMBL" id="ANZ35575.1"/>
    </source>
</evidence>
<reference evidence="2 3" key="1">
    <citation type="submission" date="2016-07" db="EMBL/GenBank/DDBJ databases">
        <title>Complete genome sequence of the Lentzea guizhouensis DHS C013.</title>
        <authorList>
            <person name="Cao C."/>
        </authorList>
    </citation>
    <scope>NUCLEOTIDE SEQUENCE [LARGE SCALE GENOMIC DNA]</scope>
    <source>
        <strain evidence="2 3">DHS C013</strain>
    </source>
</reference>
<dbReference type="RefSeq" id="WP_065913985.1">
    <property type="nucleotide sequence ID" value="NZ_CP016793.1"/>
</dbReference>
<dbReference type="PANTHER" id="PTHR43162:SF1">
    <property type="entry name" value="PRESTALK A DIFFERENTIATION PROTEIN A"/>
    <property type="match status" value="1"/>
</dbReference>
<gene>
    <name evidence="2" type="ORF">BBK82_05250</name>
</gene>
<dbReference type="STRING" id="1586287.BBK82_05250"/>
<dbReference type="Pfam" id="PF05368">
    <property type="entry name" value="NmrA"/>
    <property type="match status" value="1"/>
</dbReference>
<sequence>MTQEILVLGATGKTGRRVVDALQKTDVTIRAASRSSAVRFDWADRSTWQPALAGATGVYLIAPYDSADAAPFVELAGQQGVRRLVLLSGRGLDQTPRDVFVGMHAAEDAVRASGLEWTVLRANNFTQNFSEQIWEPEIRAGRLSLPMDDTPEPFVDVRDIAEVAVKALTEDHAGQTYDLSGPVGVTFPDAVAKIAAKTGKPIEFVQLTPEQYRDALLSYGVSEHEISELNGMFDGMRKGLLATPSDDIARLLGRPATSFDDYVADAWG</sequence>
<dbReference type="InterPro" id="IPR008030">
    <property type="entry name" value="NmrA-like"/>
</dbReference>
<dbReference type="OrthoDB" id="3250520at2"/>
<dbReference type="AlphaFoldDB" id="A0A1B2HCX4"/>
<keyword evidence="3" id="KW-1185">Reference proteome</keyword>
<accession>A0A1B2HCX4</accession>
<organism evidence="2 3">
    <name type="scientific">Lentzea guizhouensis</name>
    <dbReference type="NCBI Taxonomy" id="1586287"/>
    <lineage>
        <taxon>Bacteria</taxon>
        <taxon>Bacillati</taxon>
        <taxon>Actinomycetota</taxon>
        <taxon>Actinomycetes</taxon>
        <taxon>Pseudonocardiales</taxon>
        <taxon>Pseudonocardiaceae</taxon>
        <taxon>Lentzea</taxon>
    </lineage>
</organism>
<dbReference type="KEGG" id="led:BBK82_05250"/>
<dbReference type="Proteomes" id="UP000093053">
    <property type="component" value="Chromosome"/>
</dbReference>
<evidence type="ECO:0000259" key="1">
    <source>
        <dbReference type="Pfam" id="PF05368"/>
    </source>
</evidence>
<dbReference type="InterPro" id="IPR036291">
    <property type="entry name" value="NAD(P)-bd_dom_sf"/>
</dbReference>
<evidence type="ECO:0000313" key="3">
    <source>
        <dbReference type="Proteomes" id="UP000093053"/>
    </source>
</evidence>
<dbReference type="PANTHER" id="PTHR43162">
    <property type="match status" value="1"/>
</dbReference>
<feature type="domain" description="NmrA-like" evidence="1">
    <location>
        <begin position="1"/>
        <end position="233"/>
    </location>
</feature>
<dbReference type="Gene3D" id="3.90.25.10">
    <property type="entry name" value="UDP-galactose 4-epimerase, domain 1"/>
    <property type="match status" value="1"/>
</dbReference>
<dbReference type="SUPFAM" id="SSF51735">
    <property type="entry name" value="NAD(P)-binding Rossmann-fold domains"/>
    <property type="match status" value="1"/>
</dbReference>
<dbReference type="InterPro" id="IPR051604">
    <property type="entry name" value="Ergot_Alk_Oxidoreductase"/>
</dbReference>
<proteinExistence type="predicted"/>
<name>A0A1B2HCX4_9PSEU</name>
<protein>
    <submittedName>
        <fullName evidence="2">NAD(P)-dependent oxidoreductase</fullName>
    </submittedName>
</protein>
<dbReference type="EMBL" id="CP016793">
    <property type="protein sequence ID" value="ANZ35575.1"/>
    <property type="molecule type" value="Genomic_DNA"/>
</dbReference>
<dbReference type="Gene3D" id="3.40.50.720">
    <property type="entry name" value="NAD(P)-binding Rossmann-like Domain"/>
    <property type="match status" value="1"/>
</dbReference>